<accession>A0A139AUF9</accession>
<dbReference type="Proteomes" id="UP000070544">
    <property type="component" value="Unassembled WGS sequence"/>
</dbReference>
<gene>
    <name evidence="1" type="ORF">M427DRAFT_373382</name>
</gene>
<dbReference type="EMBL" id="KQ965735">
    <property type="protein sequence ID" value="KXS20347.1"/>
    <property type="molecule type" value="Genomic_DNA"/>
</dbReference>
<name>A0A139AUF9_GONPJ</name>
<organism evidence="1 2">
    <name type="scientific">Gonapodya prolifera (strain JEL478)</name>
    <name type="common">Monoblepharis prolifera</name>
    <dbReference type="NCBI Taxonomy" id="1344416"/>
    <lineage>
        <taxon>Eukaryota</taxon>
        <taxon>Fungi</taxon>
        <taxon>Fungi incertae sedis</taxon>
        <taxon>Chytridiomycota</taxon>
        <taxon>Chytridiomycota incertae sedis</taxon>
        <taxon>Monoblepharidomycetes</taxon>
        <taxon>Monoblepharidales</taxon>
        <taxon>Gonapodyaceae</taxon>
        <taxon>Gonapodya</taxon>
    </lineage>
</organism>
<evidence type="ECO:0000313" key="1">
    <source>
        <dbReference type="EMBL" id="KXS20347.1"/>
    </source>
</evidence>
<protein>
    <submittedName>
        <fullName evidence="1">Uncharacterized protein</fullName>
    </submittedName>
</protein>
<sequence>MYAKYVHRGISTCNLRRYRQVSAFRVIALLVSNFHGNALSIALTVPKFKQAVVFSNSSMGMYVNTKEYGMDTVALLLPLVCHK</sequence>
<reference evidence="1 2" key="1">
    <citation type="journal article" date="2015" name="Genome Biol. Evol.">
        <title>Phylogenomic analyses indicate that early fungi evolved digesting cell walls of algal ancestors of land plants.</title>
        <authorList>
            <person name="Chang Y."/>
            <person name="Wang S."/>
            <person name="Sekimoto S."/>
            <person name="Aerts A.L."/>
            <person name="Choi C."/>
            <person name="Clum A."/>
            <person name="LaButti K.M."/>
            <person name="Lindquist E.A."/>
            <person name="Yee Ngan C."/>
            <person name="Ohm R.A."/>
            <person name="Salamov A.A."/>
            <person name="Grigoriev I.V."/>
            <person name="Spatafora J.W."/>
            <person name="Berbee M.L."/>
        </authorList>
    </citation>
    <scope>NUCLEOTIDE SEQUENCE [LARGE SCALE GENOMIC DNA]</scope>
    <source>
        <strain evidence="1 2">JEL478</strain>
    </source>
</reference>
<dbReference type="AlphaFoldDB" id="A0A139AUF9"/>
<evidence type="ECO:0000313" key="2">
    <source>
        <dbReference type="Proteomes" id="UP000070544"/>
    </source>
</evidence>
<keyword evidence="2" id="KW-1185">Reference proteome</keyword>
<proteinExistence type="predicted"/>